<feature type="compositionally biased region" description="Pro residues" evidence="1">
    <location>
        <begin position="201"/>
        <end position="212"/>
    </location>
</feature>
<feature type="compositionally biased region" description="Basic residues" evidence="1">
    <location>
        <begin position="581"/>
        <end position="590"/>
    </location>
</feature>
<feature type="region of interest" description="Disordered" evidence="1">
    <location>
        <begin position="568"/>
        <end position="591"/>
    </location>
</feature>
<evidence type="ECO:0000256" key="1">
    <source>
        <dbReference type="SAM" id="MobiDB-lite"/>
    </source>
</evidence>
<reference evidence="2" key="1">
    <citation type="submission" date="2022-10" db="EMBL/GenBank/DDBJ databases">
        <title>Culturing micro-colonial fungi from biological soil crusts in the Mojave desert and describing Neophaeococcomyces mojavensis, and introducing the new genera and species Taxawa tesnikishii.</title>
        <authorList>
            <person name="Kurbessoian T."/>
            <person name="Stajich J.E."/>
        </authorList>
    </citation>
    <scope>NUCLEOTIDE SEQUENCE</scope>
    <source>
        <strain evidence="2">TK_41</strain>
    </source>
</reference>
<evidence type="ECO:0000313" key="3">
    <source>
        <dbReference type="Proteomes" id="UP001172673"/>
    </source>
</evidence>
<dbReference type="InterPro" id="IPR036866">
    <property type="entry name" value="RibonucZ/Hydroxyglut_hydro"/>
</dbReference>
<dbReference type="PANTHER" id="PTHR36142:SF5">
    <property type="entry name" value="METALLO-BETA-LACTAMASE DOMAIN-CONTAINING PROTEIN"/>
    <property type="match status" value="1"/>
</dbReference>
<feature type="region of interest" description="Disordered" evidence="1">
    <location>
        <begin position="616"/>
        <end position="639"/>
    </location>
</feature>
<evidence type="ECO:0000313" key="2">
    <source>
        <dbReference type="EMBL" id="KAJ9613952.1"/>
    </source>
</evidence>
<gene>
    <name evidence="2" type="ORF">H2200_002088</name>
</gene>
<feature type="compositionally biased region" description="Polar residues" evidence="1">
    <location>
        <begin position="246"/>
        <end position="263"/>
    </location>
</feature>
<organism evidence="2 3">
    <name type="scientific">Cladophialophora chaetospira</name>
    <dbReference type="NCBI Taxonomy" id="386627"/>
    <lineage>
        <taxon>Eukaryota</taxon>
        <taxon>Fungi</taxon>
        <taxon>Dikarya</taxon>
        <taxon>Ascomycota</taxon>
        <taxon>Pezizomycotina</taxon>
        <taxon>Eurotiomycetes</taxon>
        <taxon>Chaetothyriomycetidae</taxon>
        <taxon>Chaetothyriales</taxon>
        <taxon>Herpotrichiellaceae</taxon>
        <taxon>Cladophialophora</taxon>
    </lineage>
</organism>
<dbReference type="EMBL" id="JAPDRK010000003">
    <property type="protein sequence ID" value="KAJ9613952.1"/>
    <property type="molecule type" value="Genomic_DNA"/>
</dbReference>
<accession>A0AA38XI86</accession>
<protein>
    <submittedName>
        <fullName evidence="2">Uncharacterized protein</fullName>
    </submittedName>
</protein>
<feature type="region of interest" description="Disordered" evidence="1">
    <location>
        <begin position="312"/>
        <end position="353"/>
    </location>
</feature>
<comment type="caution">
    <text evidence="2">The sequence shown here is derived from an EMBL/GenBank/DDBJ whole genome shotgun (WGS) entry which is preliminary data.</text>
</comment>
<feature type="region of interest" description="Disordered" evidence="1">
    <location>
        <begin position="201"/>
        <end position="274"/>
    </location>
</feature>
<keyword evidence="3" id="KW-1185">Reference proteome</keyword>
<feature type="region of interest" description="Disordered" evidence="1">
    <location>
        <begin position="1"/>
        <end position="21"/>
    </location>
</feature>
<dbReference type="Gene3D" id="3.60.15.10">
    <property type="entry name" value="Ribonuclease Z/Hydroxyacylglutathione hydrolase-like"/>
    <property type="match status" value="1"/>
</dbReference>
<dbReference type="AlphaFoldDB" id="A0AA38XI86"/>
<dbReference type="PANTHER" id="PTHR36142">
    <property type="entry name" value="METALLO-HYDROLASE/OXIDOREDUCTASE SUPERFAMILY PROTEIN"/>
    <property type="match status" value="1"/>
</dbReference>
<sequence length="647" mass="71906">MTKSSKGWRTETNPQTSESTLNSSTFSVLVDPWLRGPSIVTAPWFAKTEHKVPSAIEHLSEIPAPDVVIVSQNKPDHCHKQTLLQLPRDGKTIIAAEPGAAKAIKSWNHFDPTKVHGLLKYDPKVKSGRSVQLPIPALSRDGFPGELNISFIPAKHYMTGLHNAIGITYQPPTHTKSIAPIATIDLPKTTRYFHVPLSPMTVPPTSPPPPISPLVNRPMSFDQPERDHDALQRPKASHFRKHRPQLSRSSNTASSEFLPTTEQPAIRVNPESKHDSGTIVHNIVTLPDRSPFLDNSFDFKLDPSPFTFVNSPPTPPDTPTSTVFSSPAFPPPSPPTTTISSPTSPLFHHRHSSSIPSHQRSLSSVSSMPNLITPVTPARPKAISIIYSPHGLPLSDLQPYIQNHLVRLPGALPLTLLFHSFDHAQNPWYLGGNIMTGVYGGSEIARAVMARCWISAHDEDKDDRGFSVKKLRVKRISADEVRKYLWKGEHGEWLRKKGWTCDVRQVEVGKEDNQMRKLEVELRRIGAQVFSKPGRLYTTARAAAPNTHHETIKDVLRVPKKRLAVKAPALRNPSSPASKQQLKKSRRKVGAARLYSSEKENVRKRHQCYINTTWQTPHDDDLYHAPNRNGKSGSTGPDVTAACQNVM</sequence>
<feature type="compositionally biased region" description="Basic residues" evidence="1">
    <location>
        <begin position="235"/>
        <end position="245"/>
    </location>
</feature>
<feature type="compositionally biased region" description="Low complexity" evidence="1">
    <location>
        <begin position="336"/>
        <end position="345"/>
    </location>
</feature>
<proteinExistence type="predicted"/>
<feature type="compositionally biased region" description="Polar residues" evidence="1">
    <location>
        <begin position="629"/>
        <end position="639"/>
    </location>
</feature>
<dbReference type="Proteomes" id="UP001172673">
    <property type="component" value="Unassembled WGS sequence"/>
</dbReference>
<feature type="compositionally biased region" description="Basic and acidic residues" evidence="1">
    <location>
        <begin position="223"/>
        <end position="232"/>
    </location>
</feature>
<name>A0AA38XI86_9EURO</name>